<dbReference type="EMBL" id="FNPX01000001">
    <property type="protein sequence ID" value="SDY31557.1"/>
    <property type="molecule type" value="Genomic_DNA"/>
</dbReference>
<sequence length="398" mass="42765">MSCNLALYPWYRFLAGLLFWQAIWFLYIQAELSAAEAILMYAIFDVSTTVLEVPSGWLSDHWGRRRTLLVAAFAGVATAMMQAMGGPFWWFAVAQVLLATQVAFASGTDSSLLYESLAAEGREEEIEAQELRGWRAGFAALALSALGGGALARFDLTWPYIASAAGFGVLLAVTWMFREPPQATNDPTGPSRLNLLRDAVRQPVLLWLSGLAIVMYAFSHVPFVFGQPFIERALASTDFASETPIISGAITAAMMTVSLAVSLVAPRLRAAIGLTAMLLGAFALQLALPGALAIATGPLAVLLLMARMVPDALARPFLIARIQPLLPDGSRATYLSLQSLLGRLFFAATLWIAASGTTEVGQMPEADVRLILGAYAVGGSVILITLALLSRRLRIEKP</sequence>
<dbReference type="PANTHER" id="PTHR23530">
    <property type="entry name" value="TRANSPORT PROTEIN-RELATED"/>
    <property type="match status" value="1"/>
</dbReference>
<dbReference type="Gene3D" id="1.20.1250.20">
    <property type="entry name" value="MFS general substrate transporter like domains"/>
    <property type="match status" value="1"/>
</dbReference>
<accession>A0A1H3IVG2</accession>
<dbReference type="InterPro" id="IPR036259">
    <property type="entry name" value="MFS_trans_sf"/>
</dbReference>
<dbReference type="PANTHER" id="PTHR23530:SF1">
    <property type="entry name" value="PERMEASE, MAJOR FACILITATOR SUPERFAMILY-RELATED"/>
    <property type="match status" value="1"/>
</dbReference>
<feature type="transmembrane region" description="Helical" evidence="4">
    <location>
        <begin position="66"/>
        <end position="83"/>
    </location>
</feature>
<keyword evidence="1 4" id="KW-0812">Transmembrane</keyword>
<dbReference type="InterPro" id="IPR053160">
    <property type="entry name" value="MFS_DHA3_Transporter"/>
</dbReference>
<dbReference type="GO" id="GO:0022857">
    <property type="term" value="F:transmembrane transporter activity"/>
    <property type="evidence" value="ECO:0007669"/>
    <property type="project" value="InterPro"/>
</dbReference>
<proteinExistence type="predicted"/>
<feature type="transmembrane region" description="Helical" evidence="4">
    <location>
        <begin position="272"/>
        <end position="294"/>
    </location>
</feature>
<evidence type="ECO:0000313" key="5">
    <source>
        <dbReference type="EMBL" id="SDY31557.1"/>
    </source>
</evidence>
<evidence type="ECO:0000313" key="6">
    <source>
        <dbReference type="Proteomes" id="UP000198914"/>
    </source>
</evidence>
<dbReference type="STRING" id="1244108.SAMN05444004_101118"/>
<dbReference type="AlphaFoldDB" id="A0A1H3IVG2"/>
<gene>
    <name evidence="5" type="ORF">SAMN05444004_101118</name>
</gene>
<evidence type="ECO:0000256" key="4">
    <source>
        <dbReference type="SAM" id="Phobius"/>
    </source>
</evidence>
<feature type="transmembrane region" description="Helical" evidence="4">
    <location>
        <begin position="370"/>
        <end position="389"/>
    </location>
</feature>
<keyword evidence="6" id="KW-1185">Reference proteome</keyword>
<protein>
    <submittedName>
        <fullName evidence="5">Predicted arabinose efflux permease, MFS family</fullName>
    </submittedName>
</protein>
<reference evidence="6" key="1">
    <citation type="submission" date="2016-10" db="EMBL/GenBank/DDBJ databases">
        <authorList>
            <person name="Varghese N."/>
            <person name="Submissions S."/>
        </authorList>
    </citation>
    <scope>NUCLEOTIDE SEQUENCE [LARGE SCALE GENOMIC DNA]</scope>
    <source>
        <strain evidence="6">DSM 100420</strain>
    </source>
</reference>
<evidence type="ECO:0000256" key="1">
    <source>
        <dbReference type="ARBA" id="ARBA00022692"/>
    </source>
</evidence>
<feature type="transmembrane region" description="Helical" evidence="4">
    <location>
        <begin position="158"/>
        <end position="177"/>
    </location>
</feature>
<feature type="transmembrane region" description="Helical" evidence="4">
    <location>
        <begin position="204"/>
        <end position="225"/>
    </location>
</feature>
<organism evidence="5 6">
    <name type="scientific">Jannaschia faecimaris</name>
    <dbReference type="NCBI Taxonomy" id="1244108"/>
    <lineage>
        <taxon>Bacteria</taxon>
        <taxon>Pseudomonadati</taxon>
        <taxon>Pseudomonadota</taxon>
        <taxon>Alphaproteobacteria</taxon>
        <taxon>Rhodobacterales</taxon>
        <taxon>Roseobacteraceae</taxon>
        <taxon>Jannaschia</taxon>
    </lineage>
</organism>
<feature type="transmembrane region" description="Helical" evidence="4">
    <location>
        <begin position="34"/>
        <end position="54"/>
    </location>
</feature>
<feature type="transmembrane region" description="Helical" evidence="4">
    <location>
        <begin position="7"/>
        <end position="28"/>
    </location>
</feature>
<feature type="transmembrane region" description="Helical" evidence="4">
    <location>
        <begin position="245"/>
        <end position="265"/>
    </location>
</feature>
<name>A0A1H3IVG2_9RHOB</name>
<dbReference type="Pfam" id="PF07690">
    <property type="entry name" value="MFS_1"/>
    <property type="match status" value="1"/>
</dbReference>
<dbReference type="OrthoDB" id="9816124at2"/>
<keyword evidence="2 4" id="KW-1133">Transmembrane helix</keyword>
<keyword evidence="3 4" id="KW-0472">Membrane</keyword>
<dbReference type="Proteomes" id="UP000198914">
    <property type="component" value="Unassembled WGS sequence"/>
</dbReference>
<evidence type="ECO:0000256" key="2">
    <source>
        <dbReference type="ARBA" id="ARBA00022989"/>
    </source>
</evidence>
<dbReference type="SUPFAM" id="SSF103473">
    <property type="entry name" value="MFS general substrate transporter"/>
    <property type="match status" value="1"/>
</dbReference>
<dbReference type="InterPro" id="IPR011701">
    <property type="entry name" value="MFS"/>
</dbReference>
<evidence type="ECO:0000256" key="3">
    <source>
        <dbReference type="ARBA" id="ARBA00023136"/>
    </source>
</evidence>